<evidence type="ECO:0000259" key="5">
    <source>
        <dbReference type="PROSITE" id="PS50111"/>
    </source>
</evidence>
<dbReference type="Pfam" id="PF12729">
    <property type="entry name" value="4HB_MCP_1"/>
    <property type="match status" value="1"/>
</dbReference>
<keyword evidence="4" id="KW-0472">Membrane</keyword>
<keyword evidence="1" id="KW-0145">Chemotaxis</keyword>
<organism evidence="7 8">
    <name type="scientific">Hyalangium rubrum</name>
    <dbReference type="NCBI Taxonomy" id="3103134"/>
    <lineage>
        <taxon>Bacteria</taxon>
        <taxon>Pseudomonadati</taxon>
        <taxon>Myxococcota</taxon>
        <taxon>Myxococcia</taxon>
        <taxon>Myxococcales</taxon>
        <taxon>Cystobacterineae</taxon>
        <taxon>Archangiaceae</taxon>
        <taxon>Hyalangium</taxon>
    </lineage>
</organism>
<feature type="domain" description="HAMP" evidence="6">
    <location>
        <begin position="225"/>
        <end position="277"/>
    </location>
</feature>
<comment type="caution">
    <text evidence="7">The sequence shown here is derived from an EMBL/GenBank/DDBJ whole genome shotgun (WGS) entry which is preliminary data.</text>
</comment>
<gene>
    <name evidence="7" type="ORF">SYV04_36810</name>
</gene>
<keyword evidence="3" id="KW-0807">Transducer</keyword>
<dbReference type="CDD" id="cd06225">
    <property type="entry name" value="HAMP"/>
    <property type="match status" value="1"/>
</dbReference>
<dbReference type="PRINTS" id="PR00260">
    <property type="entry name" value="CHEMTRNSDUCR"/>
</dbReference>
<dbReference type="Gene3D" id="1.10.287.950">
    <property type="entry name" value="Methyl-accepting chemotaxis protein"/>
    <property type="match status" value="1"/>
</dbReference>
<dbReference type="PANTHER" id="PTHR43531">
    <property type="entry name" value="PROTEIN ICFG"/>
    <property type="match status" value="1"/>
</dbReference>
<keyword evidence="4" id="KW-0812">Transmembrane</keyword>
<keyword evidence="4" id="KW-1133">Transmembrane helix</keyword>
<evidence type="ECO:0000256" key="3">
    <source>
        <dbReference type="PROSITE-ProRule" id="PRU00284"/>
    </source>
</evidence>
<dbReference type="InterPro" id="IPR004090">
    <property type="entry name" value="Chemotax_Me-accpt_rcpt"/>
</dbReference>
<feature type="transmembrane region" description="Helical" evidence="4">
    <location>
        <begin position="204"/>
        <end position="223"/>
    </location>
</feature>
<accession>A0ABU5HEY0</accession>
<dbReference type="EMBL" id="JAXIVS010000017">
    <property type="protein sequence ID" value="MDY7232008.1"/>
    <property type="molecule type" value="Genomic_DNA"/>
</dbReference>
<protein>
    <submittedName>
        <fullName evidence="7">Methyl-accepting chemotaxis protein</fullName>
    </submittedName>
</protein>
<dbReference type="SMART" id="SM00304">
    <property type="entry name" value="HAMP"/>
    <property type="match status" value="1"/>
</dbReference>
<dbReference type="InterPro" id="IPR047347">
    <property type="entry name" value="YvaQ-like_sensor"/>
</dbReference>
<comment type="similarity">
    <text evidence="2">Belongs to the methyl-accepting chemotaxis (MCP) protein family.</text>
</comment>
<dbReference type="InterPro" id="IPR003660">
    <property type="entry name" value="HAMP_dom"/>
</dbReference>
<evidence type="ECO:0000313" key="7">
    <source>
        <dbReference type="EMBL" id="MDY7232008.1"/>
    </source>
</evidence>
<dbReference type="RefSeq" id="WP_321550722.1">
    <property type="nucleotide sequence ID" value="NZ_JAXIVS010000017.1"/>
</dbReference>
<dbReference type="SMART" id="SM00283">
    <property type="entry name" value="MA"/>
    <property type="match status" value="1"/>
</dbReference>
<evidence type="ECO:0000256" key="4">
    <source>
        <dbReference type="SAM" id="Phobius"/>
    </source>
</evidence>
<dbReference type="SUPFAM" id="SSF58104">
    <property type="entry name" value="Methyl-accepting chemotaxis protein (MCP) signaling domain"/>
    <property type="match status" value="1"/>
</dbReference>
<dbReference type="InterPro" id="IPR051310">
    <property type="entry name" value="MCP_chemotaxis"/>
</dbReference>
<dbReference type="Pfam" id="PF00015">
    <property type="entry name" value="MCPsignal"/>
    <property type="match status" value="1"/>
</dbReference>
<proteinExistence type="inferred from homology"/>
<evidence type="ECO:0000256" key="2">
    <source>
        <dbReference type="ARBA" id="ARBA00029447"/>
    </source>
</evidence>
<dbReference type="Pfam" id="PF00672">
    <property type="entry name" value="HAMP"/>
    <property type="match status" value="1"/>
</dbReference>
<name>A0ABU5HEY0_9BACT</name>
<sequence length="527" mass="56780">MNTVSPSPPAFLSHRPIGARLGLAFAMLVAMLAGLGLYSLDGLARLNTALGALVAERYRTIELVNEAIHVHDENARLLLQLAMMGPLGSGAEDMRALRERMSENSKRFAEMLTELEARMVSEQERALFAIVAARRTPYLESRQQVGALLAQGNVAEAMALLTRETLPRLSEYRLAWKELIAFEHDRMKATAAESEALHAEARGTILGVIGFAVLVAVLVALVTTRGVTVPIARVVGHARQIAAGNLRERILVTHGDETGQLQRAMREMSERLSGVLAEVRAGANTLSTGSEQVSFASQALSQGTSEQAASVEETSAYLQEMSATLLRNADLSQQTEEVALRTAREVEEGGRAVQETVSAMQRIVERIAIIEELAYQTNLLSLNASIEAARAGEQGRGFAVVAGEVRKLSERARGAAREIVSEAGVSMRVAERSGKALTALLPSIRRTVELVQQVSTSSREQKGSVEYITRAMTSVDTVTQRNSAGAEELAATAEELAQQAESLRQAIAFFALAEEEASTQAPRLLAA</sequence>
<dbReference type="InterPro" id="IPR004089">
    <property type="entry name" value="MCPsignal_dom"/>
</dbReference>
<keyword evidence="8" id="KW-1185">Reference proteome</keyword>
<dbReference type="InterPro" id="IPR024478">
    <property type="entry name" value="HlyB_4HB_MCP"/>
</dbReference>
<dbReference type="PROSITE" id="PS50885">
    <property type="entry name" value="HAMP"/>
    <property type="match status" value="1"/>
</dbReference>
<evidence type="ECO:0000256" key="1">
    <source>
        <dbReference type="ARBA" id="ARBA00022500"/>
    </source>
</evidence>
<evidence type="ECO:0000313" key="8">
    <source>
        <dbReference type="Proteomes" id="UP001291309"/>
    </source>
</evidence>
<dbReference type="Proteomes" id="UP001291309">
    <property type="component" value="Unassembled WGS sequence"/>
</dbReference>
<feature type="domain" description="Methyl-accepting transducer" evidence="5">
    <location>
        <begin position="282"/>
        <end position="497"/>
    </location>
</feature>
<feature type="transmembrane region" description="Helical" evidence="4">
    <location>
        <begin position="20"/>
        <end position="40"/>
    </location>
</feature>
<evidence type="ECO:0000259" key="6">
    <source>
        <dbReference type="PROSITE" id="PS50885"/>
    </source>
</evidence>
<dbReference type="PROSITE" id="PS50111">
    <property type="entry name" value="CHEMOTAXIS_TRANSDUC_2"/>
    <property type="match status" value="1"/>
</dbReference>
<reference evidence="7 8" key="1">
    <citation type="submission" date="2023-12" db="EMBL/GenBank/DDBJ databases">
        <title>the genome sequence of Hyalangium sp. s54d21.</title>
        <authorList>
            <person name="Zhang X."/>
        </authorList>
    </citation>
    <scope>NUCLEOTIDE SEQUENCE [LARGE SCALE GENOMIC DNA]</scope>
    <source>
        <strain evidence="8">s54d21</strain>
    </source>
</reference>
<dbReference type="PANTHER" id="PTHR43531:SF11">
    <property type="entry name" value="METHYL-ACCEPTING CHEMOTAXIS PROTEIN 3"/>
    <property type="match status" value="1"/>
</dbReference>
<dbReference type="CDD" id="cd19411">
    <property type="entry name" value="MCP2201-like_sensor"/>
    <property type="match status" value="1"/>
</dbReference>